<dbReference type="GeneID" id="24112393"/>
<proteinExistence type="predicted"/>
<evidence type="ECO:0000313" key="2">
    <source>
        <dbReference type="Proteomes" id="UP000014071"/>
    </source>
</evidence>
<keyword evidence="2" id="KW-1185">Reference proteome</keyword>
<protein>
    <submittedName>
        <fullName evidence="1">Uncharacterized protein</fullName>
    </submittedName>
</protein>
<dbReference type="RefSeq" id="XP_012193114.1">
    <property type="nucleotide sequence ID" value="XM_012337724.1"/>
</dbReference>
<name>R9PE46_PSEHS</name>
<dbReference type="HOGENOM" id="CLU_2198121_0_0_1"/>
<dbReference type="EMBL" id="DF238831">
    <property type="protein sequence ID" value="GAC99527.1"/>
    <property type="molecule type" value="Genomic_DNA"/>
</dbReference>
<sequence length="108" mass="11951">MSGCERICCHHQAADNVRQIDTAPGNGNAEMWWIGAKCHTVRICLAEPLHRLQLSDLTTVTSLSTTTEVMTARFRIIRTSKGVSLHRRRVGCNQCTGAPSTLLLMNDD</sequence>
<organism evidence="1 2">
    <name type="scientific">Pseudozyma hubeiensis (strain SY62)</name>
    <name type="common">Yeast</name>
    <dbReference type="NCBI Taxonomy" id="1305764"/>
    <lineage>
        <taxon>Eukaryota</taxon>
        <taxon>Fungi</taxon>
        <taxon>Dikarya</taxon>
        <taxon>Basidiomycota</taxon>
        <taxon>Ustilaginomycotina</taxon>
        <taxon>Ustilaginomycetes</taxon>
        <taxon>Ustilaginales</taxon>
        <taxon>Ustilaginaceae</taxon>
        <taxon>Pseudozyma</taxon>
    </lineage>
</organism>
<reference evidence="2" key="1">
    <citation type="journal article" date="2013" name="Genome Announc.">
        <title>Draft genome sequence of the basidiomycetous yeast-like fungus Pseudozyma hubeiensis SY62, which produces an abundant amount of the biosurfactant mannosylerythritol lipids.</title>
        <authorList>
            <person name="Konishi M."/>
            <person name="Hatada Y."/>
            <person name="Horiuchi J."/>
        </authorList>
    </citation>
    <scope>NUCLEOTIDE SEQUENCE [LARGE SCALE GENOMIC DNA]</scope>
    <source>
        <strain evidence="2">SY62</strain>
    </source>
</reference>
<evidence type="ECO:0000313" key="1">
    <source>
        <dbReference type="EMBL" id="GAC99527.1"/>
    </source>
</evidence>
<dbReference type="Proteomes" id="UP000014071">
    <property type="component" value="Unassembled WGS sequence"/>
</dbReference>
<dbReference type="AlphaFoldDB" id="R9PE46"/>
<accession>R9PE46</accession>
<gene>
    <name evidence="1" type="ORF">PHSY_007129</name>
</gene>